<feature type="transmembrane region" description="Helical" evidence="7">
    <location>
        <begin position="434"/>
        <end position="458"/>
    </location>
</feature>
<feature type="transmembrane region" description="Helical" evidence="7">
    <location>
        <begin position="54"/>
        <end position="75"/>
    </location>
</feature>
<accession>A0A6A4IB61</accession>
<dbReference type="PROSITE" id="PS50850">
    <property type="entry name" value="MFS"/>
    <property type="match status" value="1"/>
</dbReference>
<feature type="transmembrane region" description="Helical" evidence="7">
    <location>
        <begin position="396"/>
        <end position="422"/>
    </location>
</feature>
<evidence type="ECO:0000313" key="9">
    <source>
        <dbReference type="EMBL" id="KAE9409352.1"/>
    </source>
</evidence>
<feature type="transmembrane region" description="Helical" evidence="7">
    <location>
        <begin position="95"/>
        <end position="115"/>
    </location>
</feature>
<dbReference type="InterPro" id="IPR050930">
    <property type="entry name" value="MFS_Vesicular_Transporter"/>
</dbReference>
<feature type="transmembrane region" description="Helical" evidence="7">
    <location>
        <begin position="185"/>
        <end position="206"/>
    </location>
</feature>
<evidence type="ECO:0000256" key="2">
    <source>
        <dbReference type="ARBA" id="ARBA00022448"/>
    </source>
</evidence>
<feature type="transmembrane region" description="Helical" evidence="7">
    <location>
        <begin position="127"/>
        <end position="149"/>
    </location>
</feature>
<evidence type="ECO:0000259" key="8">
    <source>
        <dbReference type="PROSITE" id="PS50850"/>
    </source>
</evidence>
<dbReference type="EMBL" id="ML769388">
    <property type="protein sequence ID" value="KAE9409352.1"/>
    <property type="molecule type" value="Genomic_DNA"/>
</dbReference>
<dbReference type="InterPro" id="IPR011701">
    <property type="entry name" value="MFS"/>
</dbReference>
<dbReference type="OrthoDB" id="440553at2759"/>
<feature type="transmembrane region" description="Helical" evidence="7">
    <location>
        <begin position="371"/>
        <end position="390"/>
    </location>
</feature>
<feature type="domain" description="Major facilitator superfamily (MFS) profile" evidence="8">
    <location>
        <begin position="57"/>
        <end position="489"/>
    </location>
</feature>
<dbReference type="Pfam" id="PF07690">
    <property type="entry name" value="MFS_1"/>
    <property type="match status" value="2"/>
</dbReference>
<proteinExistence type="predicted"/>
<feature type="transmembrane region" description="Helical" evidence="7">
    <location>
        <begin position="212"/>
        <end position="233"/>
    </location>
</feature>
<dbReference type="InterPro" id="IPR036259">
    <property type="entry name" value="MFS_trans_sf"/>
</dbReference>
<evidence type="ECO:0000256" key="4">
    <source>
        <dbReference type="ARBA" id="ARBA00022989"/>
    </source>
</evidence>
<dbReference type="CDD" id="cd17325">
    <property type="entry name" value="MFS_MdtG_SLC18_like"/>
    <property type="match status" value="1"/>
</dbReference>
<evidence type="ECO:0000256" key="6">
    <source>
        <dbReference type="SAM" id="MobiDB-lite"/>
    </source>
</evidence>
<dbReference type="InterPro" id="IPR020846">
    <property type="entry name" value="MFS_dom"/>
</dbReference>
<feature type="transmembrane region" description="Helical" evidence="7">
    <location>
        <begin position="307"/>
        <end position="324"/>
    </location>
</feature>
<feature type="compositionally biased region" description="Polar residues" evidence="6">
    <location>
        <begin position="255"/>
        <end position="267"/>
    </location>
</feature>
<keyword evidence="3 7" id="KW-0812">Transmembrane</keyword>
<feature type="compositionally biased region" description="Low complexity" evidence="6">
    <location>
        <begin position="268"/>
        <end position="280"/>
    </location>
</feature>
<sequence>MPLPVYSCRFTLVSRTVRRRCTFIILNSGFGGLYMGESTVRPAPPYGLKWRSSYWFVTFVVGLGIGTDLLVYSVVVPVLPFQLEKLGYSAIPVRTSWLLFSYSAGLVVATLPVAIFSERYDARKAPLVLGIIILIGSQIMLMEAPVYWLMCLARILQGIGSTMVWVIGLALLCDTTPTKLVGRQLGIAMSGISIGFLVGPPVGGALYSRFGFRGPCIFGIIAAVLDLVGRLVVIERKEALYWDHDPLSVPEDQESNGNGPSQDIVQDSTSTPPTTNPGNTPEKEAVQHAPSPSFFFVIIQFAKSSRAVVATILTFVYGIVYTCIEPTLPLHMQSLWGFDSAKVGLLFLAAVIPTFFSGPITGIISDRYGPSWITVASFLCDLPWWGLMIIDGNLPLFIASFALSSFFIAGAISPLLAELAAVSRSIDGVGYAHVYAAFNLAYGIGSAAGPIVGGQIYYQVEKGWTALCFAGGWSTRCRTFISVFLHRRRACFRQTEEIFPRSPNYKRNRSTLKVCT</sequence>
<comment type="subcellular location">
    <subcellularLocation>
        <location evidence="1">Membrane</location>
        <topology evidence="1">Multi-pass membrane protein</topology>
    </subcellularLocation>
</comment>
<name>A0A6A4IB61_9AGAR</name>
<dbReference type="PANTHER" id="PTHR23506:SF23">
    <property type="entry name" value="GH10249P"/>
    <property type="match status" value="1"/>
</dbReference>
<evidence type="ECO:0000256" key="3">
    <source>
        <dbReference type="ARBA" id="ARBA00022692"/>
    </source>
</evidence>
<feature type="transmembrane region" description="Helical" evidence="7">
    <location>
        <begin position="344"/>
        <end position="364"/>
    </location>
</feature>
<evidence type="ECO:0000256" key="5">
    <source>
        <dbReference type="ARBA" id="ARBA00023136"/>
    </source>
</evidence>
<keyword evidence="10" id="KW-1185">Reference proteome</keyword>
<keyword evidence="4 7" id="KW-1133">Transmembrane helix</keyword>
<dbReference type="AlphaFoldDB" id="A0A6A4IB61"/>
<evidence type="ECO:0000256" key="7">
    <source>
        <dbReference type="SAM" id="Phobius"/>
    </source>
</evidence>
<feature type="region of interest" description="Disordered" evidence="6">
    <location>
        <begin position="247"/>
        <end position="286"/>
    </location>
</feature>
<dbReference type="Gene3D" id="1.20.1250.20">
    <property type="entry name" value="MFS general substrate transporter like domains"/>
    <property type="match status" value="2"/>
</dbReference>
<evidence type="ECO:0000313" key="10">
    <source>
        <dbReference type="Proteomes" id="UP000799118"/>
    </source>
</evidence>
<dbReference type="SUPFAM" id="SSF103473">
    <property type="entry name" value="MFS general substrate transporter"/>
    <property type="match status" value="1"/>
</dbReference>
<feature type="transmembrane region" description="Helical" evidence="7">
    <location>
        <begin position="155"/>
        <end position="173"/>
    </location>
</feature>
<organism evidence="9 10">
    <name type="scientific">Gymnopus androsaceus JB14</name>
    <dbReference type="NCBI Taxonomy" id="1447944"/>
    <lineage>
        <taxon>Eukaryota</taxon>
        <taxon>Fungi</taxon>
        <taxon>Dikarya</taxon>
        <taxon>Basidiomycota</taxon>
        <taxon>Agaricomycotina</taxon>
        <taxon>Agaricomycetes</taxon>
        <taxon>Agaricomycetidae</taxon>
        <taxon>Agaricales</taxon>
        <taxon>Marasmiineae</taxon>
        <taxon>Omphalotaceae</taxon>
        <taxon>Gymnopus</taxon>
    </lineage>
</organism>
<protein>
    <submittedName>
        <fullName evidence="9">MFS general substrate transporter</fullName>
    </submittedName>
</protein>
<reference evidence="9" key="1">
    <citation type="journal article" date="2019" name="Environ. Microbiol.">
        <title>Fungal ecological strategies reflected in gene transcription - a case study of two litter decomposers.</title>
        <authorList>
            <person name="Barbi F."/>
            <person name="Kohler A."/>
            <person name="Barry K."/>
            <person name="Baskaran P."/>
            <person name="Daum C."/>
            <person name="Fauchery L."/>
            <person name="Ihrmark K."/>
            <person name="Kuo A."/>
            <person name="LaButti K."/>
            <person name="Lipzen A."/>
            <person name="Morin E."/>
            <person name="Grigoriev I.V."/>
            <person name="Henrissat B."/>
            <person name="Lindahl B."/>
            <person name="Martin F."/>
        </authorList>
    </citation>
    <scope>NUCLEOTIDE SEQUENCE</scope>
    <source>
        <strain evidence="9">JB14</strain>
    </source>
</reference>
<evidence type="ECO:0000256" key="1">
    <source>
        <dbReference type="ARBA" id="ARBA00004141"/>
    </source>
</evidence>
<dbReference type="GO" id="GO:0022857">
    <property type="term" value="F:transmembrane transporter activity"/>
    <property type="evidence" value="ECO:0007669"/>
    <property type="project" value="InterPro"/>
</dbReference>
<feature type="transmembrane region" description="Helical" evidence="7">
    <location>
        <begin position="464"/>
        <end position="485"/>
    </location>
</feature>
<dbReference type="Proteomes" id="UP000799118">
    <property type="component" value="Unassembled WGS sequence"/>
</dbReference>
<dbReference type="GO" id="GO:0016020">
    <property type="term" value="C:membrane"/>
    <property type="evidence" value="ECO:0007669"/>
    <property type="project" value="UniProtKB-SubCell"/>
</dbReference>
<dbReference type="PANTHER" id="PTHR23506">
    <property type="entry name" value="GH10249P"/>
    <property type="match status" value="1"/>
</dbReference>
<gene>
    <name evidence="9" type="ORF">BT96DRAFT_872754</name>
</gene>
<keyword evidence="5 7" id="KW-0472">Membrane</keyword>
<keyword evidence="2" id="KW-0813">Transport</keyword>